<evidence type="ECO:0000313" key="2">
    <source>
        <dbReference type="Proteomes" id="UP000607397"/>
    </source>
</evidence>
<dbReference type="InterPro" id="IPR036249">
    <property type="entry name" value="Thioredoxin-like_sf"/>
</dbReference>
<keyword evidence="2" id="KW-1185">Reference proteome</keyword>
<dbReference type="PANTHER" id="PTHR31902">
    <property type="entry name" value="ACTIN PATCHES DISTAL PROTEIN 1"/>
    <property type="match status" value="1"/>
</dbReference>
<dbReference type="Pfam" id="PF06999">
    <property type="entry name" value="Suc_Fer-like"/>
    <property type="match status" value="1"/>
</dbReference>
<comment type="caution">
    <text evidence="1">The sequence shown here is derived from an EMBL/GenBank/DDBJ whole genome shotgun (WGS) entry which is preliminary data.</text>
</comment>
<dbReference type="SUPFAM" id="SSF52833">
    <property type="entry name" value="Thioredoxin-like"/>
    <property type="match status" value="1"/>
</dbReference>
<accession>A0A8K2A2K5</accession>
<proteinExistence type="predicted"/>
<dbReference type="PIRSF" id="PIRSF035042">
    <property type="entry name" value="UCP035042_thirdx"/>
    <property type="match status" value="1"/>
</dbReference>
<dbReference type="InterPro" id="IPR009737">
    <property type="entry name" value="Aim32/Apd1-like"/>
</dbReference>
<dbReference type="EMBL" id="WVIC01000062">
    <property type="protein sequence ID" value="NCJ08651.1"/>
    <property type="molecule type" value="Genomic_DNA"/>
</dbReference>
<dbReference type="AlphaFoldDB" id="A0A8K2A2K5"/>
<dbReference type="CDD" id="cd03062">
    <property type="entry name" value="TRX_Fd_Sucrase"/>
    <property type="match status" value="1"/>
</dbReference>
<gene>
    <name evidence="1" type="ORF">GS597_19495</name>
</gene>
<name>A0A8K2A2K5_9CYAN</name>
<reference evidence="1" key="1">
    <citation type="submission" date="2019-12" db="EMBL/GenBank/DDBJ databases">
        <title>High-Quality draft genome sequences of three cyanobacteria isolated from the limestone walls of the Old Cathedral of Coimbra.</title>
        <authorList>
            <person name="Tiago I."/>
            <person name="Soares F."/>
            <person name="Portugal A."/>
        </authorList>
    </citation>
    <scope>NUCLEOTIDE SEQUENCE [LARGE SCALE GENOMIC DNA]</scope>
    <source>
        <strain evidence="1">C</strain>
    </source>
</reference>
<dbReference type="PANTHER" id="PTHR31902:SF22">
    <property type="entry name" value="SLL1203 PROTEIN"/>
    <property type="match status" value="1"/>
</dbReference>
<dbReference type="RefSeq" id="WP_161827122.1">
    <property type="nucleotide sequence ID" value="NZ_WVIC01000062.1"/>
</dbReference>
<protein>
    <submittedName>
        <fullName evidence="1">Sucrase ferredoxin</fullName>
    </submittedName>
</protein>
<evidence type="ECO:0000313" key="1">
    <source>
        <dbReference type="EMBL" id="NCJ08651.1"/>
    </source>
</evidence>
<dbReference type="InterPro" id="IPR010350">
    <property type="entry name" value="Aim32/Apd1-like_bac"/>
</dbReference>
<sequence length="357" mass="40371">MTQINTLKKCRLCSEVSKANGEDPIGSAGTYDHFLLIELPEPWSEQAVYQHPQLGIAHKMAKALRQEAGINARVMAIAPDYGSSPNQTRVLHYQKPVSSFAVFQKQEFLIPKTGIVPLATALLTQSEDISQYDGDRQNTNHLRDLMLCTHGSYDVACGRFGYPLYRTLRNDYSTLPLRVWRCTHIGGHQFAPTLLDLPRGHYWGHLEPEILDVLVHHEGTVAELRSHYRGWAGLAWAEQIAEREIWIREGWDWLHYLKQGETLDISDPEADYPDWVEVRIHFRAPNGCRAGTYEARIEAGGQVETMWNSGDLTSIEAVKQYQVSRLNLSEQPESSLAASTVTAMVHPCHNSENTLIK</sequence>
<dbReference type="Proteomes" id="UP000607397">
    <property type="component" value="Unassembled WGS sequence"/>
</dbReference>
<organism evidence="1 2">
    <name type="scientific">Petrachloros mirabilis ULC683</name>
    <dbReference type="NCBI Taxonomy" id="2781853"/>
    <lineage>
        <taxon>Bacteria</taxon>
        <taxon>Bacillati</taxon>
        <taxon>Cyanobacteriota</taxon>
        <taxon>Cyanophyceae</taxon>
        <taxon>Synechococcales</taxon>
        <taxon>Petrachlorosaceae</taxon>
        <taxon>Petrachloros</taxon>
        <taxon>Petrachloros mirabilis</taxon>
    </lineage>
</organism>